<evidence type="ECO:0000313" key="1">
    <source>
        <dbReference type="EMBL" id="MBW6439012.1"/>
    </source>
</evidence>
<sequence length="300" mass="32592">MPSHLHEILIEMFRGRPSLAAELLDGPLHGDLPEYDEAHLSSAELTDVAPTEYRADAVIRLTRAGADVLAVVVEVQLRIDARKRRSWPAYVATLHARLSCPVALLVICPDGSAAGWAANPIEIGPPASKVVPVALGPDEVPVVTDPAAAQRLPELTVLSTLAHADRTDPIPLFKALFAALDAVDVDRAALYHDFMLTALSAATRKLLEDFMTTTDYPYKSDWARRQFAAGRAEGKTEGKAEGKAEGEASAILTVLATRGFDVSDDDRAKITGCTDLERLEEWLRRAVTVERVEDLGLEIR</sequence>
<accession>A0ABS7BDM1</accession>
<keyword evidence="2" id="KW-1185">Reference proteome</keyword>
<name>A0ABS7BDM1_9ACTN</name>
<dbReference type="RefSeq" id="WP_220148178.1">
    <property type="nucleotide sequence ID" value="NZ_JAHXZI010000023.1"/>
</dbReference>
<dbReference type="Proteomes" id="UP001519863">
    <property type="component" value="Unassembled WGS sequence"/>
</dbReference>
<comment type="caution">
    <text evidence="1">The sequence shown here is derived from an EMBL/GenBank/DDBJ whole genome shotgun (WGS) entry which is preliminary data.</text>
</comment>
<organism evidence="1 2">
    <name type="scientific">Actinoplanes hulinensis</name>
    <dbReference type="NCBI Taxonomy" id="1144547"/>
    <lineage>
        <taxon>Bacteria</taxon>
        <taxon>Bacillati</taxon>
        <taxon>Actinomycetota</taxon>
        <taxon>Actinomycetes</taxon>
        <taxon>Micromonosporales</taxon>
        <taxon>Micromonosporaceae</taxon>
        <taxon>Actinoplanes</taxon>
    </lineage>
</organism>
<dbReference type="PANTHER" id="PTHR34613">
    <property type="entry name" value="SLL0800 PROTEIN"/>
    <property type="match status" value="1"/>
</dbReference>
<dbReference type="EMBL" id="JAHXZI010000023">
    <property type="protein sequence ID" value="MBW6439012.1"/>
    <property type="molecule type" value="Genomic_DNA"/>
</dbReference>
<gene>
    <name evidence="1" type="ORF">KZ829_35310</name>
</gene>
<evidence type="ECO:0008006" key="3">
    <source>
        <dbReference type="Google" id="ProtNLM"/>
    </source>
</evidence>
<reference evidence="1 2" key="1">
    <citation type="journal article" date="2013" name="Antonie Van Leeuwenhoek">
        <title>Actinoplanes hulinensis sp. nov., a novel actinomycete isolated from soybean root (Glycine max (L.) Merr).</title>
        <authorList>
            <person name="Shen Y."/>
            <person name="Liu C."/>
            <person name="Wang X."/>
            <person name="Zhao J."/>
            <person name="Jia F."/>
            <person name="Zhang Y."/>
            <person name="Wang L."/>
            <person name="Yang D."/>
            <person name="Xiang W."/>
        </authorList>
    </citation>
    <scope>NUCLEOTIDE SEQUENCE [LARGE SCALE GENOMIC DNA]</scope>
    <source>
        <strain evidence="1 2">NEAU-M9</strain>
    </source>
</reference>
<dbReference type="PANTHER" id="PTHR34613:SF1">
    <property type="entry name" value="SLL6017 PROTEIN"/>
    <property type="match status" value="1"/>
</dbReference>
<evidence type="ECO:0000313" key="2">
    <source>
        <dbReference type="Proteomes" id="UP001519863"/>
    </source>
</evidence>
<proteinExistence type="predicted"/>
<protein>
    <recommendedName>
        <fullName evidence="3">Transposase (putative) YhgA-like domain-containing protein</fullName>
    </recommendedName>
</protein>